<dbReference type="RefSeq" id="WP_146351418.1">
    <property type="nucleotide sequence ID" value="NZ_VOBR01000007.1"/>
</dbReference>
<evidence type="ECO:0000259" key="1">
    <source>
        <dbReference type="Pfam" id="PF12770"/>
    </source>
</evidence>
<organism evidence="2 3">
    <name type="scientific">Lentzea tibetensis</name>
    <dbReference type="NCBI Taxonomy" id="2591470"/>
    <lineage>
        <taxon>Bacteria</taxon>
        <taxon>Bacillati</taxon>
        <taxon>Actinomycetota</taxon>
        <taxon>Actinomycetes</taxon>
        <taxon>Pseudonocardiales</taxon>
        <taxon>Pseudonocardiaceae</taxon>
        <taxon>Lentzea</taxon>
    </lineage>
</organism>
<gene>
    <name evidence="2" type="ORF">FKR81_12855</name>
</gene>
<evidence type="ECO:0000313" key="3">
    <source>
        <dbReference type="Proteomes" id="UP000316639"/>
    </source>
</evidence>
<sequence>MTAVEERARALHARGLAATGRGRSAQGCRLFRAALALLDWPETTQRDRHAVVTRILISLAAAEVHLGRSEVGFALLDDAEALAEQDDRGILLLQRGLLCVLVGRMDEALHHLNEGISALEGHAEGYDLASALLNRAMLHSLAGRARLARADLLRCGDIARRAGLALLVAKSELNRGYCEMLMGDIPAALRAFDLAKPEFTRRATDLLPVLAVDRARTLMQAGLADEAAAELDEAIRLLGHARPTYERAEAALTRAQVALVQGDHPTARLWARRAERCFLRRGDRSWAAVATLTRLRADFRTGRRLSAIASEAAALALRLRGLGLPNDAEAAALLAARVCVRRGDLREARRHMSHRRSTSPVLETKLLRRLTAAELHAAEGDTGRVYRDARAGLDLLHDHRARLASLDLRTGTAALGAELAAVGLGTAVRHSRVPVIFAWSERSRAQAFLVPPVRPPTDVDTSDAVAELRQQAMVVRAAELSGRPDPGASRRCAELEHVIRARGWQADGDGERTGVAGFHDVAAELGRTGEVMVTFLPVVGQVLAVVIADGRGRVVRFGDLAAVSEAIARLRSDLDAICGRTLPLALAEVITASIRHQLAVLDEHLLRPLGDMLVDRDLVVVPTGPLSGIPWGLLPPLRGRPVTVAASASAWLQGRRAVSAPMISEPLLVAGPHLRFAAAEISKIAGMLPASTVLTGADASVDATLAAMDNRRIVHVAAHGHHEPGNFLFSRLDLADGPLMAYDISRLPTAPQHVVLSSCDTGRTVMRVGDEMLGFAAAFLYSGTKTVVAGVARVPDDTVTGVMAAYHDLLLRGARPSRALAEAAVAEPLIPLVCFGSC</sequence>
<feature type="domain" description="CHAT" evidence="1">
    <location>
        <begin position="599"/>
        <end position="825"/>
    </location>
</feature>
<dbReference type="AlphaFoldDB" id="A0A563EVP3"/>
<dbReference type="InterPro" id="IPR011990">
    <property type="entry name" value="TPR-like_helical_dom_sf"/>
</dbReference>
<dbReference type="EMBL" id="VOBR01000007">
    <property type="protein sequence ID" value="TWP51749.1"/>
    <property type="molecule type" value="Genomic_DNA"/>
</dbReference>
<evidence type="ECO:0000313" key="2">
    <source>
        <dbReference type="EMBL" id="TWP51749.1"/>
    </source>
</evidence>
<name>A0A563EVP3_9PSEU</name>
<dbReference type="Pfam" id="PF12770">
    <property type="entry name" value="CHAT"/>
    <property type="match status" value="1"/>
</dbReference>
<dbReference type="Proteomes" id="UP000316639">
    <property type="component" value="Unassembled WGS sequence"/>
</dbReference>
<proteinExistence type="predicted"/>
<reference evidence="2 3" key="1">
    <citation type="submission" date="2019-07" db="EMBL/GenBank/DDBJ databases">
        <title>Lentzea xizangensis sp. nov., isolated from Qinghai-Tibetan Plateau Soils.</title>
        <authorList>
            <person name="Huang J."/>
        </authorList>
    </citation>
    <scope>NUCLEOTIDE SEQUENCE [LARGE SCALE GENOMIC DNA]</scope>
    <source>
        <strain evidence="2 3">FXJ1.1311</strain>
    </source>
</reference>
<dbReference type="SUPFAM" id="SSF48452">
    <property type="entry name" value="TPR-like"/>
    <property type="match status" value="3"/>
</dbReference>
<protein>
    <submittedName>
        <fullName evidence="2">CHAT domain-containing protein</fullName>
    </submittedName>
</protein>
<keyword evidence="3" id="KW-1185">Reference proteome</keyword>
<comment type="caution">
    <text evidence="2">The sequence shown here is derived from an EMBL/GenBank/DDBJ whole genome shotgun (WGS) entry which is preliminary data.</text>
</comment>
<accession>A0A563EVP3</accession>
<dbReference type="InterPro" id="IPR024983">
    <property type="entry name" value="CHAT_dom"/>
</dbReference>
<dbReference type="Gene3D" id="1.25.40.10">
    <property type="entry name" value="Tetratricopeptide repeat domain"/>
    <property type="match status" value="2"/>
</dbReference>
<dbReference type="OrthoDB" id="9761935at2"/>